<protein>
    <recommendedName>
        <fullName evidence="3">Core Histone H2A/H2B/H3 domain-containing protein</fullName>
    </recommendedName>
</protein>
<organism evidence="4 5">
    <name type="scientific">Gossypium darwinii</name>
    <name type="common">Darwin's cotton</name>
    <name type="synonym">Gossypium barbadense var. darwinii</name>
    <dbReference type="NCBI Taxonomy" id="34276"/>
    <lineage>
        <taxon>Eukaryota</taxon>
        <taxon>Viridiplantae</taxon>
        <taxon>Streptophyta</taxon>
        <taxon>Embryophyta</taxon>
        <taxon>Tracheophyta</taxon>
        <taxon>Spermatophyta</taxon>
        <taxon>Magnoliopsida</taxon>
        <taxon>eudicotyledons</taxon>
        <taxon>Gunneridae</taxon>
        <taxon>Pentapetalae</taxon>
        <taxon>rosids</taxon>
        <taxon>malvids</taxon>
        <taxon>Malvales</taxon>
        <taxon>Malvaceae</taxon>
        <taxon>Malvoideae</taxon>
        <taxon>Gossypium</taxon>
    </lineage>
</organism>
<keyword evidence="5" id="KW-1185">Reference proteome</keyword>
<proteinExistence type="inferred from homology"/>
<dbReference type="GO" id="GO:0000786">
    <property type="term" value="C:nucleosome"/>
    <property type="evidence" value="ECO:0007669"/>
    <property type="project" value="InterPro"/>
</dbReference>
<evidence type="ECO:0000313" key="5">
    <source>
        <dbReference type="Proteomes" id="UP000323506"/>
    </source>
</evidence>
<name>A0A5D2EZF0_GOSDA</name>
<gene>
    <name evidence="4" type="ORF">ES288_A10G174900v1</name>
</gene>
<dbReference type="SUPFAM" id="SSF47113">
    <property type="entry name" value="Histone-fold"/>
    <property type="match status" value="1"/>
</dbReference>
<dbReference type="Pfam" id="PF00125">
    <property type="entry name" value="Histone"/>
    <property type="match status" value="1"/>
</dbReference>
<dbReference type="Proteomes" id="UP000323506">
    <property type="component" value="Chromosome A10"/>
</dbReference>
<dbReference type="AlphaFoldDB" id="A0A5D2EZF0"/>
<evidence type="ECO:0000313" key="4">
    <source>
        <dbReference type="EMBL" id="TYG99174.1"/>
    </source>
</evidence>
<dbReference type="GO" id="GO:0003677">
    <property type="term" value="F:DNA binding"/>
    <property type="evidence" value="ECO:0007669"/>
    <property type="project" value="InterPro"/>
</dbReference>
<sequence>MFLRLLASQHRQHEYQKSTELLIRKLPFQRLVREIAQDFKAITSAGTKKGDLFLADVNSQLKSKNVITDIKVIKVDISSNLKKITDKRRNSEGGQRSRRGILLDDDGDARGDLHNFQGPRKTLLDYFIDLSGKRASVREEALSTILKALTFNIEQKFVELK</sequence>
<dbReference type="InterPro" id="IPR007125">
    <property type="entry name" value="H2A/H2B/H3"/>
</dbReference>
<dbReference type="InterPro" id="IPR009072">
    <property type="entry name" value="Histone-fold"/>
</dbReference>
<reference evidence="4 5" key="1">
    <citation type="submission" date="2019-06" db="EMBL/GenBank/DDBJ databases">
        <title>WGS assembly of Gossypium darwinii.</title>
        <authorList>
            <person name="Chen Z.J."/>
            <person name="Sreedasyam A."/>
            <person name="Ando A."/>
            <person name="Song Q."/>
            <person name="De L."/>
            <person name="Hulse-Kemp A."/>
            <person name="Ding M."/>
            <person name="Ye W."/>
            <person name="Kirkbride R."/>
            <person name="Jenkins J."/>
            <person name="Plott C."/>
            <person name="Lovell J."/>
            <person name="Lin Y.-M."/>
            <person name="Vaughn R."/>
            <person name="Liu B."/>
            <person name="Li W."/>
            <person name="Simpson S."/>
            <person name="Scheffler B."/>
            <person name="Saski C."/>
            <person name="Grover C."/>
            <person name="Hu G."/>
            <person name="Conover J."/>
            <person name="Carlson J."/>
            <person name="Shu S."/>
            <person name="Boston L."/>
            <person name="Williams M."/>
            <person name="Peterson D."/>
            <person name="Mcgee K."/>
            <person name="Jones D."/>
            <person name="Wendel J."/>
            <person name="Stelly D."/>
            <person name="Grimwood J."/>
            <person name="Schmutz J."/>
        </authorList>
    </citation>
    <scope>NUCLEOTIDE SEQUENCE [LARGE SCALE GENOMIC DNA]</scope>
    <source>
        <strain evidence="4">1808015.09</strain>
    </source>
</reference>
<dbReference type="Gene3D" id="1.10.20.10">
    <property type="entry name" value="Histone, subunit A"/>
    <property type="match status" value="1"/>
</dbReference>
<comment type="similarity">
    <text evidence="1">Belongs to the histone H3 family.</text>
</comment>
<evidence type="ECO:0000259" key="3">
    <source>
        <dbReference type="Pfam" id="PF00125"/>
    </source>
</evidence>
<dbReference type="InterPro" id="IPR000164">
    <property type="entry name" value="Histone_H3/CENP-A"/>
</dbReference>
<dbReference type="GO" id="GO:0046982">
    <property type="term" value="F:protein heterodimerization activity"/>
    <property type="evidence" value="ECO:0007669"/>
    <property type="project" value="InterPro"/>
</dbReference>
<feature type="domain" description="Core Histone H2A/H2B/H3" evidence="3">
    <location>
        <begin position="9"/>
        <end position="41"/>
    </location>
</feature>
<evidence type="ECO:0000256" key="2">
    <source>
        <dbReference type="ARBA" id="ARBA00022990"/>
    </source>
</evidence>
<evidence type="ECO:0000256" key="1">
    <source>
        <dbReference type="ARBA" id="ARBA00010343"/>
    </source>
</evidence>
<dbReference type="GO" id="GO:0030527">
    <property type="term" value="F:structural constituent of chromatin"/>
    <property type="evidence" value="ECO:0007669"/>
    <property type="project" value="InterPro"/>
</dbReference>
<dbReference type="EMBL" id="CM017697">
    <property type="protein sequence ID" value="TYG99174.1"/>
    <property type="molecule type" value="Genomic_DNA"/>
</dbReference>
<keyword evidence="2" id="KW-0007">Acetylation</keyword>
<dbReference type="PANTHER" id="PTHR11426">
    <property type="entry name" value="HISTONE H3"/>
    <property type="match status" value="1"/>
</dbReference>
<dbReference type="PROSITE" id="PS00959">
    <property type="entry name" value="HISTONE_H3_2"/>
    <property type="match status" value="1"/>
</dbReference>
<accession>A0A5D2EZF0</accession>